<proteinExistence type="predicted"/>
<keyword evidence="3" id="KW-1185">Reference proteome</keyword>
<dbReference type="InterPro" id="IPR013154">
    <property type="entry name" value="ADH-like_N"/>
</dbReference>
<organism evidence="2 3">
    <name type="scientific">Nocardia albiluteola</name>
    <dbReference type="NCBI Taxonomy" id="2842303"/>
    <lineage>
        <taxon>Bacteria</taxon>
        <taxon>Bacillati</taxon>
        <taxon>Actinomycetota</taxon>
        <taxon>Actinomycetes</taxon>
        <taxon>Mycobacteriales</taxon>
        <taxon>Nocardiaceae</taxon>
        <taxon>Nocardia</taxon>
    </lineage>
</organism>
<dbReference type="CDD" id="cd05289">
    <property type="entry name" value="MDR_like_2"/>
    <property type="match status" value="1"/>
</dbReference>
<dbReference type="InterPro" id="IPR011032">
    <property type="entry name" value="GroES-like_sf"/>
</dbReference>
<dbReference type="InterPro" id="IPR050700">
    <property type="entry name" value="YIM1/Zinc_Alcohol_DH_Fams"/>
</dbReference>
<evidence type="ECO:0000313" key="3">
    <source>
        <dbReference type="Proteomes" id="UP000733379"/>
    </source>
</evidence>
<dbReference type="EMBL" id="JAHKNI010000005">
    <property type="protein sequence ID" value="MBU3063039.1"/>
    <property type="molecule type" value="Genomic_DNA"/>
</dbReference>
<comment type="caution">
    <text evidence="2">The sequence shown here is derived from an EMBL/GenBank/DDBJ whole genome shotgun (WGS) entry which is preliminary data.</text>
</comment>
<dbReference type="InterPro" id="IPR020843">
    <property type="entry name" value="ER"/>
</dbReference>
<dbReference type="SMART" id="SM00829">
    <property type="entry name" value="PKS_ER"/>
    <property type="match status" value="1"/>
</dbReference>
<evidence type="ECO:0000313" key="2">
    <source>
        <dbReference type="EMBL" id="MBU3063039.1"/>
    </source>
</evidence>
<dbReference type="SUPFAM" id="SSF50129">
    <property type="entry name" value="GroES-like"/>
    <property type="match status" value="1"/>
</dbReference>
<sequence>MIVGARRPSTTTMRAALHEHWGSPLKIADVARPEPAAGEVRIAVQATSVNPIDMHTGRNSGYEQSMRLPCIPGWDVAGVVDAVGYGVTRHAVGDRVYGLAWFPYPAGTYAEYLTVPAYHLVPMPKSASFTEAACLPMAALTAWQMLDAVGARTGQHVLISGASGGVGHVAVQLAAARGATVTALSRPDHHATLHELGAHTCVDYTDQDAVTAIGKVDAALDLVGFDFGAALFDRVMPGGAIALSTAWSINGYRDAAAERGIRVASCLVEPDPVALAAVAELVDAGAVRAVVGAEFELSDAAEAQRWVENRRGFGKAAIIVNAPETHRHASTSHAPGVEDRS</sequence>
<gene>
    <name evidence="2" type="ORF">KO481_16085</name>
</gene>
<dbReference type="Pfam" id="PF08240">
    <property type="entry name" value="ADH_N"/>
    <property type="match status" value="1"/>
</dbReference>
<dbReference type="Gene3D" id="3.90.180.10">
    <property type="entry name" value="Medium-chain alcohol dehydrogenases, catalytic domain"/>
    <property type="match status" value="1"/>
</dbReference>
<dbReference type="Gene3D" id="3.40.50.720">
    <property type="entry name" value="NAD(P)-binding Rossmann-like Domain"/>
    <property type="match status" value="1"/>
</dbReference>
<dbReference type="PANTHER" id="PTHR11695">
    <property type="entry name" value="ALCOHOL DEHYDROGENASE RELATED"/>
    <property type="match status" value="1"/>
</dbReference>
<dbReference type="Pfam" id="PF13602">
    <property type="entry name" value="ADH_zinc_N_2"/>
    <property type="match status" value="1"/>
</dbReference>
<dbReference type="PANTHER" id="PTHR11695:SF294">
    <property type="entry name" value="RETICULON-4-INTERACTING PROTEIN 1, MITOCHONDRIAL"/>
    <property type="match status" value="1"/>
</dbReference>
<name>A0ABS6AYG4_9NOCA</name>
<dbReference type="SUPFAM" id="SSF51735">
    <property type="entry name" value="NAD(P)-binding Rossmann-fold domains"/>
    <property type="match status" value="1"/>
</dbReference>
<protein>
    <submittedName>
        <fullName evidence="2">NADP-dependent oxidoreductase</fullName>
    </submittedName>
</protein>
<accession>A0ABS6AYG4</accession>
<feature type="domain" description="Enoyl reductase (ER)" evidence="1">
    <location>
        <begin position="22"/>
        <end position="318"/>
    </location>
</feature>
<dbReference type="InterPro" id="IPR036291">
    <property type="entry name" value="NAD(P)-bd_dom_sf"/>
</dbReference>
<reference evidence="2 3" key="1">
    <citation type="submission" date="2021-06" db="EMBL/GenBank/DDBJ databases">
        <title>Actinomycetes sequencing.</title>
        <authorList>
            <person name="Shan Q."/>
        </authorList>
    </citation>
    <scope>NUCLEOTIDE SEQUENCE [LARGE SCALE GENOMIC DNA]</scope>
    <source>
        <strain evidence="2 3">NEAU-G5</strain>
    </source>
</reference>
<evidence type="ECO:0000259" key="1">
    <source>
        <dbReference type="SMART" id="SM00829"/>
    </source>
</evidence>
<dbReference type="Proteomes" id="UP000733379">
    <property type="component" value="Unassembled WGS sequence"/>
</dbReference>
<dbReference type="RefSeq" id="WP_215917969.1">
    <property type="nucleotide sequence ID" value="NZ_JAHKNI010000005.1"/>
</dbReference>